<evidence type="ECO:0000256" key="7">
    <source>
        <dbReference type="ARBA" id="ARBA00023065"/>
    </source>
</evidence>
<dbReference type="InterPro" id="IPR036942">
    <property type="entry name" value="Beta-barrel_TonB_sf"/>
</dbReference>
<dbReference type="Pfam" id="PF07715">
    <property type="entry name" value="Plug"/>
    <property type="match status" value="1"/>
</dbReference>
<evidence type="ECO:0000256" key="5">
    <source>
        <dbReference type="ARBA" id="ARBA00022692"/>
    </source>
</evidence>
<evidence type="ECO:0000256" key="3">
    <source>
        <dbReference type="ARBA" id="ARBA00022452"/>
    </source>
</evidence>
<comment type="caution">
    <text evidence="14">The sequence shown here is derived from an EMBL/GenBank/DDBJ whole genome shotgun (WGS) entry which is preliminary data.</text>
</comment>
<dbReference type="InterPro" id="IPR039426">
    <property type="entry name" value="TonB-dep_rcpt-like"/>
</dbReference>
<evidence type="ECO:0000259" key="13">
    <source>
        <dbReference type="Pfam" id="PF07715"/>
    </source>
</evidence>
<feature type="domain" description="TonB-dependent receptor-like beta-barrel" evidence="12">
    <location>
        <begin position="249"/>
        <end position="628"/>
    </location>
</feature>
<comment type="subcellular location">
    <subcellularLocation>
        <location evidence="1">Cell outer membrane</location>
        <topology evidence="1">Multi-pass membrane protein</topology>
    </subcellularLocation>
</comment>
<evidence type="ECO:0000256" key="2">
    <source>
        <dbReference type="ARBA" id="ARBA00022448"/>
    </source>
</evidence>
<dbReference type="GO" id="GO:0009279">
    <property type="term" value="C:cell outer membrane"/>
    <property type="evidence" value="ECO:0007669"/>
    <property type="project" value="UniProtKB-SubCell"/>
</dbReference>
<evidence type="ECO:0000313" key="14">
    <source>
        <dbReference type="EMBL" id="MCK8785541.1"/>
    </source>
</evidence>
<dbReference type="InterPro" id="IPR037066">
    <property type="entry name" value="Plug_dom_sf"/>
</dbReference>
<feature type="domain" description="TonB-dependent receptor plug" evidence="13">
    <location>
        <begin position="37"/>
        <end position="145"/>
    </location>
</feature>
<keyword evidence="9 11" id="KW-0472">Membrane</keyword>
<evidence type="ECO:0000256" key="6">
    <source>
        <dbReference type="ARBA" id="ARBA00023004"/>
    </source>
</evidence>
<dbReference type="SUPFAM" id="SSF56935">
    <property type="entry name" value="Porins"/>
    <property type="match status" value="1"/>
</dbReference>
<keyword evidence="3" id="KW-1134">Transmembrane beta strand</keyword>
<keyword evidence="4" id="KW-0410">Iron transport</keyword>
<evidence type="ECO:0000256" key="10">
    <source>
        <dbReference type="ARBA" id="ARBA00023237"/>
    </source>
</evidence>
<evidence type="ECO:0000259" key="12">
    <source>
        <dbReference type="Pfam" id="PF00593"/>
    </source>
</evidence>
<keyword evidence="10" id="KW-0998">Cell outer membrane</keyword>
<dbReference type="PANTHER" id="PTHR32552:SF81">
    <property type="entry name" value="TONB-DEPENDENT OUTER MEMBRANE RECEPTOR"/>
    <property type="match status" value="1"/>
</dbReference>
<comment type="similarity">
    <text evidence="11">Belongs to the TonB-dependent receptor family.</text>
</comment>
<keyword evidence="6" id="KW-0408">Iron</keyword>
<dbReference type="GO" id="GO:0006826">
    <property type="term" value="P:iron ion transport"/>
    <property type="evidence" value="ECO:0007669"/>
    <property type="project" value="UniProtKB-KW"/>
</dbReference>
<keyword evidence="7" id="KW-0406">Ion transport</keyword>
<dbReference type="Gene3D" id="2.170.130.10">
    <property type="entry name" value="TonB-dependent receptor, plug domain"/>
    <property type="match status" value="1"/>
</dbReference>
<dbReference type="PANTHER" id="PTHR32552">
    <property type="entry name" value="FERRICHROME IRON RECEPTOR-RELATED"/>
    <property type="match status" value="1"/>
</dbReference>
<evidence type="ECO:0000313" key="15">
    <source>
        <dbReference type="Proteomes" id="UP001139516"/>
    </source>
</evidence>
<name>A0A9X1Y8P8_9PROT</name>
<protein>
    <submittedName>
        <fullName evidence="14">TonB-dependent receptor</fullName>
    </submittedName>
</protein>
<keyword evidence="2" id="KW-0813">Transport</keyword>
<dbReference type="RefSeq" id="WP_248667664.1">
    <property type="nucleotide sequence ID" value="NZ_JALPRX010000060.1"/>
</dbReference>
<dbReference type="EMBL" id="JALPRX010000060">
    <property type="protein sequence ID" value="MCK8785541.1"/>
    <property type="molecule type" value="Genomic_DNA"/>
</dbReference>
<dbReference type="Gene3D" id="2.40.170.20">
    <property type="entry name" value="TonB-dependent receptor, beta-barrel domain"/>
    <property type="match status" value="1"/>
</dbReference>
<keyword evidence="8 11" id="KW-0798">TonB box</keyword>
<evidence type="ECO:0000256" key="11">
    <source>
        <dbReference type="RuleBase" id="RU003357"/>
    </source>
</evidence>
<dbReference type="AlphaFoldDB" id="A0A9X1Y8P8"/>
<dbReference type="Pfam" id="PF00593">
    <property type="entry name" value="TonB_dep_Rec_b-barrel"/>
    <property type="match status" value="1"/>
</dbReference>
<organism evidence="14 15">
    <name type="scientific">Roseomonas acroporae</name>
    <dbReference type="NCBI Taxonomy" id="2937791"/>
    <lineage>
        <taxon>Bacteria</taxon>
        <taxon>Pseudomonadati</taxon>
        <taxon>Pseudomonadota</taxon>
        <taxon>Alphaproteobacteria</taxon>
        <taxon>Acetobacterales</taxon>
        <taxon>Roseomonadaceae</taxon>
        <taxon>Roseomonas</taxon>
    </lineage>
</organism>
<evidence type="ECO:0000256" key="9">
    <source>
        <dbReference type="ARBA" id="ARBA00023136"/>
    </source>
</evidence>
<dbReference type="InterPro" id="IPR012910">
    <property type="entry name" value="Plug_dom"/>
</dbReference>
<dbReference type="Proteomes" id="UP001139516">
    <property type="component" value="Unassembled WGS sequence"/>
</dbReference>
<sequence>MALLLAGPAPARSQPAGILPETTVSAAPEALDAPVTASEGHVSRERLLARPITRPGELLEAVPGLIATQHSGEGKANQWFLRGFNLDHGTDLAITVDGMPVNMPTHGHGQGYADINFLIPELVRGLDYRLGPYRAQDGDFASAGAVRIGLVDSLPRPVVQGTVGSFGYWRGLAMTSQRVGQGNLLVAGEMAAYDGPWQVGDGLRRFNGVVRYSQGGEAEGFSLTAMGYANRWRSTDQVPLRALTEGLIGRFGTLNPTDGGNANRYSLSGEWHRTGDHGTTRVQGYAIRSTLDLFNDFTYFLDDPADGDQFHQQDRRWVLGLNVSHTVPHALLGAPSETEFGVQTRHDEIRLGLFRTRERDRLSTVRTDRVEQGSLGLYVENRTAVTPWLRTVLGLRGDLFAGRVRSDLAANAGSATEFLPSPKFGLVLGPWRTTELFLNGGFGFHSNDMRGVTITVDPTDRLTPLSRVPLLVRSRGAEIGLRTRPLPGLESTLSVFVLDFDSEILFVGDAGTTEASRPSRRIGVEWTGRWQPFPWLAFDTEIAATHARFTDADPAGDRIPGAPAVVASAGMTLGGPQGWYGGARFRYFGARPLVEDDSARSRPTPLVNARVGYAFANGIRAQLDVLNLLDARASQIDYFYTSRLAGEAPGGVADRHFHPVEPLALRFTLAASF</sequence>
<gene>
    <name evidence="14" type="ORF">M0638_14215</name>
</gene>
<keyword evidence="15" id="KW-1185">Reference proteome</keyword>
<keyword evidence="14" id="KW-0675">Receptor</keyword>
<proteinExistence type="inferred from homology"/>
<keyword evidence="5" id="KW-0812">Transmembrane</keyword>
<evidence type="ECO:0000256" key="8">
    <source>
        <dbReference type="ARBA" id="ARBA00023077"/>
    </source>
</evidence>
<accession>A0A9X1Y8P8</accession>
<reference evidence="14" key="1">
    <citation type="submission" date="2022-04" db="EMBL/GenBank/DDBJ databases">
        <title>Roseomonas acroporae sp. nov., isolated from coral Acropora digitifera.</title>
        <authorList>
            <person name="Sun H."/>
        </authorList>
    </citation>
    <scope>NUCLEOTIDE SEQUENCE</scope>
    <source>
        <strain evidence="14">NAR14</strain>
    </source>
</reference>
<evidence type="ECO:0000256" key="1">
    <source>
        <dbReference type="ARBA" id="ARBA00004571"/>
    </source>
</evidence>
<evidence type="ECO:0000256" key="4">
    <source>
        <dbReference type="ARBA" id="ARBA00022496"/>
    </source>
</evidence>
<dbReference type="InterPro" id="IPR000531">
    <property type="entry name" value="Beta-barrel_TonB"/>
</dbReference>